<dbReference type="GO" id="GO:0015074">
    <property type="term" value="P:DNA integration"/>
    <property type="evidence" value="ECO:0007669"/>
    <property type="project" value="InterPro"/>
</dbReference>
<dbReference type="Gene3D" id="3.30.420.10">
    <property type="entry name" value="Ribonuclease H-like superfamily/Ribonuclease H"/>
    <property type="match status" value="1"/>
</dbReference>
<organism evidence="3 4">
    <name type="scientific">Arthrobacter mobilis</name>
    <dbReference type="NCBI Taxonomy" id="2724944"/>
    <lineage>
        <taxon>Bacteria</taxon>
        <taxon>Bacillati</taxon>
        <taxon>Actinomycetota</taxon>
        <taxon>Actinomycetes</taxon>
        <taxon>Micrococcales</taxon>
        <taxon>Micrococcaceae</taxon>
        <taxon>Arthrobacter</taxon>
    </lineage>
</organism>
<evidence type="ECO:0000313" key="3">
    <source>
        <dbReference type="EMBL" id="NKX56917.1"/>
    </source>
</evidence>
<dbReference type="InterPro" id="IPR012337">
    <property type="entry name" value="RNaseH-like_sf"/>
</dbReference>
<dbReference type="AlphaFoldDB" id="A0A7X6K859"/>
<dbReference type="InterPro" id="IPR001584">
    <property type="entry name" value="Integrase_cat-core"/>
</dbReference>
<dbReference type="EMBL" id="JAAZSQ010000066">
    <property type="protein sequence ID" value="NKX56917.1"/>
    <property type="molecule type" value="Genomic_DNA"/>
</dbReference>
<dbReference type="Proteomes" id="UP000544090">
    <property type="component" value="Unassembled WGS sequence"/>
</dbReference>
<sequence length="324" mass="36127">MSHRNARLTPIGRRIIIERVLAGRPVAHVAKEMGISRTCAHRWLSRYRTHGWDGLEDRSSRPKSCPHATPARVVSEVLAKREKHREGPAGLAIRCGTSARTVSRILARAGMPRLWDLDPVTGVRIRASRATGRRYERDAPGDMVHIDVKKLGRIPDGGGWRADPKQSARNHAAGHTKVGFDYVHVAVDDYTRLAYAEVLPDEKGPTCAGFLTRAAAAMAANGAPVKRVMTDNAFAYRLSRDFQDTLAALGAKHILIKPRHPWQNGKAERFNRTLQEGWAYRQPFTSNQARTNALQPWLNFYNNHRPHGSLGGKPPISRCNQPTD</sequence>
<protein>
    <submittedName>
        <fullName evidence="3">IS481 family transposase</fullName>
    </submittedName>
</protein>
<comment type="caution">
    <text evidence="3">The sequence shown here is derived from an EMBL/GenBank/DDBJ whole genome shotgun (WGS) entry which is preliminary data.</text>
</comment>
<feature type="region of interest" description="Disordered" evidence="1">
    <location>
        <begin position="305"/>
        <end position="324"/>
    </location>
</feature>
<proteinExistence type="predicted"/>
<name>A0A7X6K859_9MICC</name>
<evidence type="ECO:0000256" key="1">
    <source>
        <dbReference type="SAM" id="MobiDB-lite"/>
    </source>
</evidence>
<accession>A0A7X6K859</accession>
<dbReference type="Pfam" id="PF13683">
    <property type="entry name" value="rve_3"/>
    <property type="match status" value="1"/>
</dbReference>
<evidence type="ECO:0000259" key="2">
    <source>
        <dbReference type="PROSITE" id="PS50994"/>
    </source>
</evidence>
<dbReference type="RefSeq" id="WP_168489454.1">
    <property type="nucleotide sequence ID" value="NZ_JAAZSQ010000066.1"/>
</dbReference>
<dbReference type="PROSITE" id="PS50994">
    <property type="entry name" value="INTEGRASE"/>
    <property type="match status" value="1"/>
</dbReference>
<reference evidence="3 4" key="1">
    <citation type="submission" date="2020-04" db="EMBL/GenBank/DDBJ databases">
        <title>Arthrobacter sp. nov.</title>
        <authorList>
            <person name="Liu S."/>
        </authorList>
    </citation>
    <scope>NUCLEOTIDE SEQUENCE [LARGE SCALE GENOMIC DNA]</scope>
    <source>
        <strain evidence="3 4">E918</strain>
    </source>
</reference>
<dbReference type="PANTHER" id="PTHR35004:SF6">
    <property type="entry name" value="TRANSPOSASE"/>
    <property type="match status" value="1"/>
</dbReference>
<feature type="domain" description="Integrase catalytic" evidence="2">
    <location>
        <begin position="151"/>
        <end position="323"/>
    </location>
</feature>
<dbReference type="InterPro" id="IPR036397">
    <property type="entry name" value="RNaseH_sf"/>
</dbReference>
<dbReference type="SUPFAM" id="SSF53098">
    <property type="entry name" value="Ribonuclease H-like"/>
    <property type="match status" value="1"/>
</dbReference>
<dbReference type="InterPro" id="IPR055247">
    <property type="entry name" value="InsJ-like_HTH"/>
</dbReference>
<keyword evidence="4" id="KW-1185">Reference proteome</keyword>
<dbReference type="Pfam" id="PF13518">
    <property type="entry name" value="HTH_28"/>
    <property type="match status" value="1"/>
</dbReference>
<dbReference type="GO" id="GO:0003676">
    <property type="term" value="F:nucleic acid binding"/>
    <property type="evidence" value="ECO:0007669"/>
    <property type="project" value="InterPro"/>
</dbReference>
<gene>
    <name evidence="3" type="ORF">HGG74_20845</name>
</gene>
<dbReference type="NCBIfam" id="NF033577">
    <property type="entry name" value="transpos_IS481"/>
    <property type="match status" value="1"/>
</dbReference>
<dbReference type="InterPro" id="IPR047656">
    <property type="entry name" value="IS481-like_transpos"/>
</dbReference>
<evidence type="ECO:0000313" key="4">
    <source>
        <dbReference type="Proteomes" id="UP000544090"/>
    </source>
</evidence>
<dbReference type="InterPro" id="IPR009057">
    <property type="entry name" value="Homeodomain-like_sf"/>
</dbReference>
<dbReference type="PANTHER" id="PTHR35004">
    <property type="entry name" value="TRANSPOSASE RV3428C-RELATED"/>
    <property type="match status" value="1"/>
</dbReference>
<dbReference type="SUPFAM" id="SSF46689">
    <property type="entry name" value="Homeodomain-like"/>
    <property type="match status" value="1"/>
</dbReference>